<dbReference type="STRING" id="1173111.SAMN05444955_101228"/>
<evidence type="ECO:0000313" key="3">
    <source>
        <dbReference type="EMBL" id="SEM71609.1"/>
    </source>
</evidence>
<reference evidence="3 4" key="1">
    <citation type="submission" date="2016-10" db="EMBL/GenBank/DDBJ databases">
        <authorList>
            <person name="de Groot N.N."/>
        </authorList>
    </citation>
    <scope>NUCLEOTIDE SEQUENCE [LARGE SCALE GENOMIC DNA]</scope>
    <source>
        <strain evidence="3 4">DSM 46701</strain>
    </source>
</reference>
<evidence type="ECO:0000256" key="1">
    <source>
        <dbReference type="SAM" id="Coils"/>
    </source>
</evidence>
<dbReference type="AlphaFoldDB" id="A0A1H8AP99"/>
<feature type="coiled-coil region" evidence="1">
    <location>
        <begin position="69"/>
        <end position="96"/>
    </location>
</feature>
<evidence type="ECO:0000256" key="2">
    <source>
        <dbReference type="SAM" id="MobiDB-lite"/>
    </source>
</evidence>
<feature type="region of interest" description="Disordered" evidence="2">
    <location>
        <begin position="100"/>
        <end position="134"/>
    </location>
</feature>
<sequence length="172" mass="19545">MNFFQDLKQKLEKGMETAGQKSQRMLEISRLSLKIKGKKDDIERMIQKLGREVYEAWEPAKKLEMTDQIEATLTAIHDLNEQLKSLQKELEDLKNSDITVHDTAEKVSIPPSVQEEEPSSGKVEVLLPDQESPRTRVKTVQPGAAVLYICPFCAHQVKNDASSCSHCGQRFY</sequence>
<keyword evidence="1" id="KW-0175">Coiled coil</keyword>
<dbReference type="OrthoDB" id="2989425at2"/>
<dbReference type="EMBL" id="FOCQ01000001">
    <property type="protein sequence ID" value="SEM71609.1"/>
    <property type="molecule type" value="Genomic_DNA"/>
</dbReference>
<evidence type="ECO:0000313" key="4">
    <source>
        <dbReference type="Proteomes" id="UP000199695"/>
    </source>
</evidence>
<dbReference type="Proteomes" id="UP000199695">
    <property type="component" value="Unassembled WGS sequence"/>
</dbReference>
<protein>
    <recommendedName>
        <fullName evidence="5">Zinc ribbon domain-containing protein</fullName>
    </recommendedName>
</protein>
<keyword evidence="4" id="KW-1185">Reference proteome</keyword>
<organism evidence="3 4">
    <name type="scientific">Lihuaxuella thermophila</name>
    <dbReference type="NCBI Taxonomy" id="1173111"/>
    <lineage>
        <taxon>Bacteria</taxon>
        <taxon>Bacillati</taxon>
        <taxon>Bacillota</taxon>
        <taxon>Bacilli</taxon>
        <taxon>Bacillales</taxon>
        <taxon>Thermoactinomycetaceae</taxon>
        <taxon>Lihuaxuella</taxon>
    </lineage>
</organism>
<proteinExistence type="predicted"/>
<gene>
    <name evidence="3" type="ORF">SAMN05444955_101228</name>
</gene>
<accession>A0A1H8AP99</accession>
<evidence type="ECO:0008006" key="5">
    <source>
        <dbReference type="Google" id="ProtNLM"/>
    </source>
</evidence>
<name>A0A1H8AP99_9BACL</name>
<dbReference type="RefSeq" id="WP_089964524.1">
    <property type="nucleotide sequence ID" value="NZ_FOCQ01000001.1"/>
</dbReference>